<dbReference type="PIRSF" id="PIRSF016919">
    <property type="entry name" value="HupE_UreJ"/>
    <property type="match status" value="1"/>
</dbReference>
<keyword evidence="1" id="KW-0472">Membrane</keyword>
<protein>
    <submittedName>
        <fullName evidence="3">Urease accessory protein</fullName>
    </submittedName>
</protein>
<feature type="chain" id="PRO_5002593154" evidence="2">
    <location>
        <begin position="22"/>
        <end position="190"/>
    </location>
</feature>
<name>A0A0H1R9T4_9HYPH</name>
<organism evidence="3 4">
    <name type="scientific">Microvirga vignae</name>
    <dbReference type="NCBI Taxonomy" id="1225564"/>
    <lineage>
        <taxon>Bacteria</taxon>
        <taxon>Pseudomonadati</taxon>
        <taxon>Pseudomonadota</taxon>
        <taxon>Alphaproteobacteria</taxon>
        <taxon>Hyphomicrobiales</taxon>
        <taxon>Methylobacteriaceae</taxon>
        <taxon>Microvirga</taxon>
    </lineage>
</organism>
<evidence type="ECO:0000256" key="1">
    <source>
        <dbReference type="SAM" id="Phobius"/>
    </source>
</evidence>
<evidence type="ECO:0000313" key="3">
    <source>
        <dbReference type="EMBL" id="KLK91799.1"/>
    </source>
</evidence>
<keyword evidence="4" id="KW-1185">Reference proteome</keyword>
<dbReference type="Pfam" id="PF04955">
    <property type="entry name" value="HupE_UreJ"/>
    <property type="match status" value="1"/>
</dbReference>
<reference evidence="3 4" key="1">
    <citation type="submission" date="2015-05" db="EMBL/GenBank/DDBJ databases">
        <title>Draft genome sequence of Microvirga vignae strain BR3299, a novel nitrogen fixing bacteria isolated from Brazil semi-aired region.</title>
        <authorList>
            <person name="Zilli J.E."/>
            <person name="Passos S.R."/>
            <person name="Leite J."/>
            <person name="Baldani J.I."/>
            <person name="Xavier G.R."/>
            <person name="Rumjaneck N.G."/>
            <person name="Simoes-Araujo J.L."/>
        </authorList>
    </citation>
    <scope>NUCLEOTIDE SEQUENCE [LARGE SCALE GENOMIC DNA]</scope>
    <source>
        <strain evidence="3 4">BR3299</strain>
    </source>
</reference>
<keyword evidence="1" id="KW-1133">Transmembrane helix</keyword>
<comment type="caution">
    <text evidence="3">The sequence shown here is derived from an EMBL/GenBank/DDBJ whole genome shotgun (WGS) entry which is preliminary data.</text>
</comment>
<dbReference type="Proteomes" id="UP000035489">
    <property type="component" value="Unassembled WGS sequence"/>
</dbReference>
<dbReference type="InterPro" id="IPR007038">
    <property type="entry name" value="HupE_UreJ"/>
</dbReference>
<dbReference type="EMBL" id="LCYG01000045">
    <property type="protein sequence ID" value="KLK91799.1"/>
    <property type="molecule type" value="Genomic_DNA"/>
</dbReference>
<dbReference type="STRING" id="1225564.AA309_18180"/>
<evidence type="ECO:0000313" key="4">
    <source>
        <dbReference type="Proteomes" id="UP000035489"/>
    </source>
</evidence>
<proteinExistence type="predicted"/>
<evidence type="ECO:0000256" key="2">
    <source>
        <dbReference type="SAM" id="SignalP"/>
    </source>
</evidence>
<feature type="signal peptide" evidence="2">
    <location>
        <begin position="1"/>
        <end position="21"/>
    </location>
</feature>
<accession>A0A0H1R9T4</accession>
<keyword evidence="2" id="KW-0732">Signal</keyword>
<dbReference type="AlphaFoldDB" id="A0A0H1R9T4"/>
<gene>
    <name evidence="3" type="ORF">AA309_18180</name>
</gene>
<dbReference type="PATRIC" id="fig|1225564.3.peg.4772"/>
<keyword evidence="1" id="KW-0812">Transmembrane</keyword>
<feature type="transmembrane region" description="Helical" evidence="1">
    <location>
        <begin position="172"/>
        <end position="189"/>
    </location>
</feature>
<feature type="transmembrane region" description="Helical" evidence="1">
    <location>
        <begin position="45"/>
        <end position="63"/>
    </location>
</feature>
<feature type="transmembrane region" description="Helical" evidence="1">
    <location>
        <begin position="141"/>
        <end position="160"/>
    </location>
</feature>
<feature type="transmembrane region" description="Helical" evidence="1">
    <location>
        <begin position="75"/>
        <end position="105"/>
    </location>
</feature>
<sequence>MRLMRSILAISVVASATPALAHRGQHLISGFAAGFGHPFTGPDHVLAMVSVGLFAAFLGRRATWTLPAGFIAMMLVGGALGMTGIGIPAVEAGIAASIIILGILIAWGRSWHPAAAMALASSFALFHGYAHGMEIPEGSGVLAYSVGFALASLALHLFGLATGTGLTKQSQALHISGVVVTLAGLWVAFG</sequence>